<sequence>AVSSKLMTEQVWRSHKWRSERQMPNTISDIESSARNGIHPELDLETLPGFK</sequence>
<evidence type="ECO:0000313" key="2">
    <source>
        <dbReference type="Proteomes" id="UP001479436"/>
    </source>
</evidence>
<feature type="non-terminal residue" evidence="1">
    <location>
        <position position="1"/>
    </location>
</feature>
<dbReference type="EMBL" id="JASJQH010001018">
    <property type="protein sequence ID" value="KAK9762282.1"/>
    <property type="molecule type" value="Genomic_DNA"/>
</dbReference>
<proteinExistence type="predicted"/>
<accession>A0ABR2WLB6</accession>
<dbReference type="Proteomes" id="UP001479436">
    <property type="component" value="Unassembled WGS sequence"/>
</dbReference>
<protein>
    <submittedName>
        <fullName evidence="1">Uncharacterized protein</fullName>
    </submittedName>
</protein>
<evidence type="ECO:0000313" key="1">
    <source>
        <dbReference type="EMBL" id="KAK9762282.1"/>
    </source>
</evidence>
<keyword evidence="2" id="KW-1185">Reference proteome</keyword>
<organism evidence="1 2">
    <name type="scientific">Basidiobolus ranarum</name>
    <dbReference type="NCBI Taxonomy" id="34480"/>
    <lineage>
        <taxon>Eukaryota</taxon>
        <taxon>Fungi</taxon>
        <taxon>Fungi incertae sedis</taxon>
        <taxon>Zoopagomycota</taxon>
        <taxon>Entomophthoromycotina</taxon>
        <taxon>Basidiobolomycetes</taxon>
        <taxon>Basidiobolales</taxon>
        <taxon>Basidiobolaceae</taxon>
        <taxon>Basidiobolus</taxon>
    </lineage>
</organism>
<gene>
    <name evidence="1" type="ORF">K7432_012142</name>
</gene>
<comment type="caution">
    <text evidence="1">The sequence shown here is derived from an EMBL/GenBank/DDBJ whole genome shotgun (WGS) entry which is preliminary data.</text>
</comment>
<name>A0ABR2WLB6_9FUNG</name>
<reference evidence="1 2" key="1">
    <citation type="submission" date="2023-04" db="EMBL/GenBank/DDBJ databases">
        <title>Genome of Basidiobolus ranarum AG-B5.</title>
        <authorList>
            <person name="Stajich J.E."/>
            <person name="Carter-House D."/>
            <person name="Gryganskyi A."/>
        </authorList>
    </citation>
    <scope>NUCLEOTIDE SEQUENCE [LARGE SCALE GENOMIC DNA]</scope>
    <source>
        <strain evidence="1 2">AG-B5</strain>
    </source>
</reference>